<sequence length="462" mass="49251">MRFLRSTLLTLAVALAAPSAEASLQIVPGGSWTTSNGTHLQAHGPGVVFEGGTYYIIGEDKTQGTAFQNINCYSSRDLVQWTYEGALLSRTSSGDLGPNRVVERPKVLRNPRTGKYVLFLHIDSSNYGEAKVGVAVGNSVCGRYEYRGSFRPLGRQSRDMGVFLDPDTQVGYLLSEDRESGLRILRLSDDFLAVEADVHLWRLSGGDRVESPALVKTGGRYYMLGSRLTGWDPNDNVYSTSTRLDGGWSAWRGFAPAGSRTYNSQTSFVLPVAGAGGGRAFFMYLGDRWVRNNLAASTYVWLPLEISGETVSMSDYVSWAPDAAAGTWAGPPAETQYEGEAAAYGGGARDVSCGGCSGGRAAGYIGGPDGGSVTFRGVRSDVAGRTTIRVKYLNGDSAPRYAAVRVNGGARQTLAFVQATGNPSSGVLHADLRAGSDNTIVIEGLGDGSWGPDVDRLMVPRS</sequence>
<keyword evidence="3 4" id="KW-0326">Glycosidase</keyword>
<feature type="chain" id="PRO_5045699128" description="CBM6 domain-containing protein" evidence="5">
    <location>
        <begin position="23"/>
        <end position="462"/>
    </location>
</feature>
<evidence type="ECO:0000256" key="2">
    <source>
        <dbReference type="ARBA" id="ARBA00022801"/>
    </source>
</evidence>
<evidence type="ECO:0000259" key="6">
    <source>
        <dbReference type="PROSITE" id="PS51175"/>
    </source>
</evidence>
<dbReference type="InterPro" id="IPR008979">
    <property type="entry name" value="Galactose-bd-like_sf"/>
</dbReference>
<accession>A0ABY0GT53</accession>
<proteinExistence type="inferred from homology"/>
<dbReference type="EMBL" id="QJNS01000605">
    <property type="protein sequence ID" value="RYO76279.1"/>
    <property type="molecule type" value="Genomic_DNA"/>
</dbReference>
<keyword evidence="2 4" id="KW-0378">Hydrolase</keyword>
<comment type="caution">
    <text evidence="7">The sequence shown here is derived from an EMBL/GenBank/DDBJ whole genome shotgun (WGS) entry which is preliminary data.</text>
</comment>
<gene>
    <name evidence="7" type="ORF">DL762_009829</name>
</gene>
<dbReference type="InterPro" id="IPR005084">
    <property type="entry name" value="CBM6"/>
</dbReference>
<keyword evidence="8" id="KW-1185">Reference proteome</keyword>
<dbReference type="Gene3D" id="2.115.10.20">
    <property type="entry name" value="Glycosyl hydrolase domain, family 43"/>
    <property type="match status" value="1"/>
</dbReference>
<organism evidence="7 8">
    <name type="scientific">Monosporascus cannonballus</name>
    <dbReference type="NCBI Taxonomy" id="155416"/>
    <lineage>
        <taxon>Eukaryota</taxon>
        <taxon>Fungi</taxon>
        <taxon>Dikarya</taxon>
        <taxon>Ascomycota</taxon>
        <taxon>Pezizomycotina</taxon>
        <taxon>Sordariomycetes</taxon>
        <taxon>Xylariomycetidae</taxon>
        <taxon>Xylariales</taxon>
        <taxon>Xylariales incertae sedis</taxon>
        <taxon>Monosporascus</taxon>
    </lineage>
</organism>
<evidence type="ECO:0000313" key="7">
    <source>
        <dbReference type="EMBL" id="RYO76279.1"/>
    </source>
</evidence>
<dbReference type="Proteomes" id="UP000294003">
    <property type="component" value="Unassembled WGS sequence"/>
</dbReference>
<dbReference type="Gene3D" id="2.60.120.260">
    <property type="entry name" value="Galactose-binding domain-like"/>
    <property type="match status" value="1"/>
</dbReference>
<evidence type="ECO:0000256" key="4">
    <source>
        <dbReference type="RuleBase" id="RU361187"/>
    </source>
</evidence>
<dbReference type="SUPFAM" id="SSF75005">
    <property type="entry name" value="Arabinanase/levansucrase/invertase"/>
    <property type="match status" value="1"/>
</dbReference>
<dbReference type="PANTHER" id="PTHR22925">
    <property type="entry name" value="GLYCOSYL HYDROLASE 43 FAMILY MEMBER"/>
    <property type="match status" value="1"/>
</dbReference>
<evidence type="ECO:0000313" key="8">
    <source>
        <dbReference type="Proteomes" id="UP000294003"/>
    </source>
</evidence>
<name>A0ABY0GT53_9PEZI</name>
<keyword evidence="5" id="KW-0732">Signal</keyword>
<comment type="similarity">
    <text evidence="1 4">Belongs to the glycosyl hydrolase 43 family.</text>
</comment>
<dbReference type="CDD" id="cd04081">
    <property type="entry name" value="CBM35_galactosidase-like"/>
    <property type="match status" value="1"/>
</dbReference>
<evidence type="ECO:0000256" key="1">
    <source>
        <dbReference type="ARBA" id="ARBA00009865"/>
    </source>
</evidence>
<dbReference type="Pfam" id="PF04616">
    <property type="entry name" value="Glyco_hydro_43"/>
    <property type="match status" value="1"/>
</dbReference>
<dbReference type="PROSITE" id="PS51175">
    <property type="entry name" value="CBM6"/>
    <property type="match status" value="1"/>
</dbReference>
<dbReference type="SUPFAM" id="SSF49785">
    <property type="entry name" value="Galactose-binding domain-like"/>
    <property type="match status" value="1"/>
</dbReference>
<evidence type="ECO:0000256" key="3">
    <source>
        <dbReference type="ARBA" id="ARBA00023295"/>
    </source>
</evidence>
<protein>
    <recommendedName>
        <fullName evidence="6">CBM6 domain-containing protein</fullName>
    </recommendedName>
</protein>
<evidence type="ECO:0000256" key="5">
    <source>
        <dbReference type="SAM" id="SignalP"/>
    </source>
</evidence>
<dbReference type="CDD" id="cd18821">
    <property type="entry name" value="GH43_Pc3Gal43A-like"/>
    <property type="match status" value="1"/>
</dbReference>
<reference evidence="7 8" key="1">
    <citation type="submission" date="2018-06" db="EMBL/GenBank/DDBJ databases">
        <title>Complete Genomes of Monosporascus.</title>
        <authorList>
            <person name="Robinson A.J."/>
            <person name="Natvig D.O."/>
        </authorList>
    </citation>
    <scope>NUCLEOTIDE SEQUENCE [LARGE SCALE GENOMIC DNA]</scope>
    <source>
        <strain evidence="7 8">CBS 609.92</strain>
    </source>
</reference>
<feature type="domain" description="CBM6" evidence="6">
    <location>
        <begin position="335"/>
        <end position="460"/>
    </location>
</feature>
<dbReference type="InterPro" id="IPR023296">
    <property type="entry name" value="Glyco_hydro_beta-prop_sf"/>
</dbReference>
<feature type="signal peptide" evidence="5">
    <location>
        <begin position="1"/>
        <end position="22"/>
    </location>
</feature>
<dbReference type="PANTHER" id="PTHR22925:SF3">
    <property type="entry name" value="GLYCOSYL HYDROLASE FAMILY PROTEIN 43"/>
    <property type="match status" value="1"/>
</dbReference>
<dbReference type="InterPro" id="IPR006710">
    <property type="entry name" value="Glyco_hydro_43"/>
</dbReference>